<evidence type="ECO:0000313" key="1">
    <source>
        <dbReference type="EMBL" id="MBX11697.1"/>
    </source>
</evidence>
<sequence length="34" mass="3997">MIFQRNTNSSNTTSSDDHFWLIVGHGHRRRAIEL</sequence>
<organism evidence="1">
    <name type="scientific">Rhizophora mucronata</name>
    <name type="common">Asiatic mangrove</name>
    <dbReference type="NCBI Taxonomy" id="61149"/>
    <lineage>
        <taxon>Eukaryota</taxon>
        <taxon>Viridiplantae</taxon>
        <taxon>Streptophyta</taxon>
        <taxon>Embryophyta</taxon>
        <taxon>Tracheophyta</taxon>
        <taxon>Spermatophyta</taxon>
        <taxon>Magnoliopsida</taxon>
        <taxon>eudicotyledons</taxon>
        <taxon>Gunneridae</taxon>
        <taxon>Pentapetalae</taxon>
        <taxon>rosids</taxon>
        <taxon>fabids</taxon>
        <taxon>Malpighiales</taxon>
        <taxon>Rhizophoraceae</taxon>
        <taxon>Rhizophora</taxon>
    </lineage>
</organism>
<accession>A0A2P2L141</accession>
<proteinExistence type="predicted"/>
<dbReference type="AlphaFoldDB" id="A0A2P2L141"/>
<dbReference type="EMBL" id="GGEC01031213">
    <property type="protein sequence ID" value="MBX11697.1"/>
    <property type="molecule type" value="Transcribed_RNA"/>
</dbReference>
<name>A0A2P2L141_RHIMU</name>
<reference evidence="1" key="1">
    <citation type="submission" date="2018-02" db="EMBL/GenBank/DDBJ databases">
        <title>Rhizophora mucronata_Transcriptome.</title>
        <authorList>
            <person name="Meera S.P."/>
            <person name="Sreeshan A."/>
            <person name="Augustine A."/>
        </authorList>
    </citation>
    <scope>NUCLEOTIDE SEQUENCE</scope>
    <source>
        <tissue evidence="1">Leaf</tissue>
    </source>
</reference>
<protein>
    <submittedName>
        <fullName evidence="1">Uncharacterized protein</fullName>
    </submittedName>
</protein>